<dbReference type="EMBL" id="JACMRX010000001">
    <property type="protein sequence ID" value="KAF7997912.1"/>
    <property type="molecule type" value="Genomic_DNA"/>
</dbReference>
<evidence type="ECO:0000256" key="3">
    <source>
        <dbReference type="ARBA" id="ARBA00020978"/>
    </source>
</evidence>
<evidence type="ECO:0000256" key="1">
    <source>
        <dbReference type="ARBA" id="ARBA00004395"/>
    </source>
</evidence>
<keyword evidence="5" id="KW-0653">Protein transport</keyword>
<dbReference type="GO" id="GO:0015031">
    <property type="term" value="P:protein transport"/>
    <property type="evidence" value="ECO:0007669"/>
    <property type="project" value="UniProtKB-KW"/>
</dbReference>
<comment type="subcellular location">
    <subcellularLocation>
        <location evidence="1">Golgi apparatus membrane</location>
        <topology evidence="1">Peripheral membrane protein</topology>
    </subcellularLocation>
</comment>
<dbReference type="GO" id="GO:0017119">
    <property type="term" value="C:Golgi transport complex"/>
    <property type="evidence" value="ECO:0007669"/>
    <property type="project" value="InterPro"/>
</dbReference>
<dbReference type="GO" id="GO:0000139">
    <property type="term" value="C:Golgi membrane"/>
    <property type="evidence" value="ECO:0007669"/>
    <property type="project" value="UniProtKB-SubCell"/>
</dbReference>
<protein>
    <recommendedName>
        <fullName evidence="3">Conserved oligomeric Golgi complex subunit 1</fullName>
    </recommendedName>
</protein>
<comment type="caution">
    <text evidence="8">The sequence shown here is derived from an EMBL/GenBank/DDBJ whole genome shotgun (WGS) entry which is preliminary data.</text>
</comment>
<dbReference type="AlphaFoldDB" id="A0A834Y723"/>
<dbReference type="OrthoDB" id="46189at2759"/>
<evidence type="ECO:0000256" key="2">
    <source>
        <dbReference type="ARBA" id="ARBA00006653"/>
    </source>
</evidence>
<dbReference type="PANTHER" id="PTHR31658">
    <property type="entry name" value="CONSERVED OLIGOMERIC GOLGI COMPLEX SUBUNIT 1"/>
    <property type="match status" value="1"/>
</dbReference>
<evidence type="ECO:0000313" key="9">
    <source>
        <dbReference type="Proteomes" id="UP000639338"/>
    </source>
</evidence>
<sequence length="911" mass="105419">MSNKSEYIDMDINKLFEDNYIKDIEKIQKNIQVDSDWKKVELRTLVGERYRDLIKAADTIAEMKVTSENVIKRITNIEDTFKDLEKKYSIGFKIDLPDKHNDKIKKNISDAVVVQIKILMDIPEFIWSAIDDNNFLRASQLFILAQHVNYSVIFEVGQSILTQKYPLVSKQWCIINNFRNIISEECHRTLQSLDLSADVAANCLASLVLMEKTSSKNLLEKLIQLRSKAVESIIKNENPHSVRHRIKLSVKLLTDTISLVHSCFIKTSNHENGLVDQYIKTICDQEASKMLSQLDLNNHLIDKYLPSVTKNHKPFAKGEFTEISTSEIHEILKNWFNWIKNFANNEITKLLNLVTSVKGIFNIREESILVNLPENWNNIWIDLSITQINFWTEYYHPLLTNRVKEIIKIRWNDSLINLKEQIIDLLLKFNNEKFDYPEHDLRWFIWKDSPSDIPQKLSKNTGGIDVKRSLLMKARGYSPNLVSLCKNIDTNLHTLLLDLEEYLYDNENVTTITITEDLLKINLSSVFDKFNDRSLIQEELQIISELMIDELIKFINDNCINNYPNYGKLNINIIFMARFLQALTTLSPNLNKCFTLSKISGLTITNIKWQNVCDKIKDESIKIWSIYAKNYRNNINDYLNKYLLNDNIYGLNISNIINEWEKVIIEEEAEEGKRIKSEIYVPYQPSVSLDKFLSEITKELNKIIPHTVPKKVLHEIIEYIVQELFKYYDKVTKNDNLREKQAFQILLDIKYVTLLMVPRENKILVDKSQEIVNNVLAKIDPFDSDVFYPFIHANVKKSVQRSMLIFGNLVPQMEQLHSVLGARSELGDNTKSITDPPGVLALCNGAPWFPPLAVTVPSRNLPLIPVTIPDKTQRKKTPVKEHKRNDSTGATIKSGAAAFFGAMSTDWFGTS</sequence>
<dbReference type="Pfam" id="PF08700">
    <property type="entry name" value="VPS51_Exo84_N"/>
    <property type="match status" value="1"/>
</dbReference>
<evidence type="ECO:0000256" key="5">
    <source>
        <dbReference type="ARBA" id="ARBA00022927"/>
    </source>
</evidence>
<evidence type="ECO:0000256" key="7">
    <source>
        <dbReference type="ARBA" id="ARBA00023136"/>
    </source>
</evidence>
<dbReference type="PANTHER" id="PTHR31658:SF0">
    <property type="entry name" value="CONSERVED OLIGOMERIC GOLGI COMPLEX SUBUNIT 1"/>
    <property type="match status" value="1"/>
</dbReference>
<accession>A0A834Y723</accession>
<evidence type="ECO:0000256" key="4">
    <source>
        <dbReference type="ARBA" id="ARBA00022448"/>
    </source>
</evidence>
<name>A0A834Y723_APHGI</name>
<keyword evidence="6" id="KW-0333">Golgi apparatus</keyword>
<proteinExistence type="inferred from homology"/>
<dbReference type="Proteomes" id="UP000639338">
    <property type="component" value="Unassembled WGS sequence"/>
</dbReference>
<keyword evidence="7" id="KW-0472">Membrane</keyword>
<gene>
    <name evidence="8" type="ORF">HCN44_009310</name>
</gene>
<dbReference type="GO" id="GO:0006891">
    <property type="term" value="P:intra-Golgi vesicle-mediated transport"/>
    <property type="evidence" value="ECO:0007669"/>
    <property type="project" value="InterPro"/>
</dbReference>
<evidence type="ECO:0000313" key="8">
    <source>
        <dbReference type="EMBL" id="KAF7997912.1"/>
    </source>
</evidence>
<keyword evidence="4" id="KW-0813">Transport</keyword>
<keyword evidence="9" id="KW-1185">Reference proteome</keyword>
<organism evidence="8 9">
    <name type="scientific">Aphidius gifuensis</name>
    <name type="common">Parasitoid wasp</name>
    <dbReference type="NCBI Taxonomy" id="684658"/>
    <lineage>
        <taxon>Eukaryota</taxon>
        <taxon>Metazoa</taxon>
        <taxon>Ecdysozoa</taxon>
        <taxon>Arthropoda</taxon>
        <taxon>Hexapoda</taxon>
        <taxon>Insecta</taxon>
        <taxon>Pterygota</taxon>
        <taxon>Neoptera</taxon>
        <taxon>Endopterygota</taxon>
        <taxon>Hymenoptera</taxon>
        <taxon>Apocrita</taxon>
        <taxon>Ichneumonoidea</taxon>
        <taxon>Braconidae</taxon>
        <taxon>Aphidiinae</taxon>
        <taxon>Aphidius</taxon>
    </lineage>
</organism>
<comment type="similarity">
    <text evidence="2">Belongs to the COG1 family.</text>
</comment>
<reference evidence="8 9" key="1">
    <citation type="submission" date="2020-08" db="EMBL/GenBank/DDBJ databases">
        <title>Aphidius gifuensis genome sequencing and assembly.</title>
        <authorList>
            <person name="Du Z."/>
        </authorList>
    </citation>
    <scope>NUCLEOTIDE SEQUENCE [LARGE SCALE GENOMIC DNA]</scope>
    <source>
        <strain evidence="8">YNYX2018</strain>
        <tissue evidence="8">Adults</tissue>
    </source>
</reference>
<evidence type="ECO:0000256" key="6">
    <source>
        <dbReference type="ARBA" id="ARBA00023034"/>
    </source>
</evidence>
<dbReference type="InterPro" id="IPR033370">
    <property type="entry name" value="COG1"/>
</dbReference>